<dbReference type="CDD" id="cd17574">
    <property type="entry name" value="REC_OmpR"/>
    <property type="match status" value="1"/>
</dbReference>
<dbReference type="InterPro" id="IPR001867">
    <property type="entry name" value="OmpR/PhoB-type_DNA-bd"/>
</dbReference>
<keyword evidence="2" id="KW-0902">Two-component regulatory system</keyword>
<evidence type="ECO:0000256" key="2">
    <source>
        <dbReference type="ARBA" id="ARBA00023012"/>
    </source>
</evidence>
<proteinExistence type="predicted"/>
<dbReference type="SMART" id="SM00862">
    <property type="entry name" value="Trans_reg_C"/>
    <property type="match status" value="1"/>
</dbReference>
<dbReference type="Gene3D" id="1.10.10.10">
    <property type="entry name" value="Winged helix-like DNA-binding domain superfamily/Winged helix DNA-binding domain"/>
    <property type="match status" value="1"/>
</dbReference>
<evidence type="ECO:0000256" key="1">
    <source>
        <dbReference type="ARBA" id="ARBA00022553"/>
    </source>
</evidence>
<reference evidence="8 9" key="1">
    <citation type="submission" date="2020-08" db="EMBL/GenBank/DDBJ databases">
        <title>Genomic Encyclopedia of Type Strains, Phase IV (KMG-IV): sequencing the most valuable type-strain genomes for metagenomic binning, comparative biology and taxonomic classification.</title>
        <authorList>
            <person name="Goeker M."/>
        </authorList>
    </citation>
    <scope>NUCLEOTIDE SEQUENCE [LARGE SCALE GENOMIC DNA]</scope>
    <source>
        <strain evidence="8 9">DSM 102189</strain>
    </source>
</reference>
<dbReference type="GO" id="GO:0005829">
    <property type="term" value="C:cytosol"/>
    <property type="evidence" value="ECO:0007669"/>
    <property type="project" value="TreeGrafter"/>
</dbReference>
<evidence type="ECO:0000313" key="8">
    <source>
        <dbReference type="EMBL" id="MBB6226396.1"/>
    </source>
</evidence>
<dbReference type="RefSeq" id="WP_184195006.1">
    <property type="nucleotide sequence ID" value="NZ_JACIIV010000003.1"/>
</dbReference>
<keyword evidence="3 5" id="KW-0238">DNA-binding</keyword>
<dbReference type="InterPro" id="IPR039420">
    <property type="entry name" value="WalR-like"/>
</dbReference>
<dbReference type="Pfam" id="PF00072">
    <property type="entry name" value="Response_reg"/>
    <property type="match status" value="1"/>
</dbReference>
<dbReference type="GO" id="GO:0032993">
    <property type="term" value="C:protein-DNA complex"/>
    <property type="evidence" value="ECO:0007669"/>
    <property type="project" value="TreeGrafter"/>
</dbReference>
<dbReference type="Gene3D" id="3.40.50.2300">
    <property type="match status" value="1"/>
</dbReference>
<sequence length="229" mass="25765">MRLAVLDDDRELCAQVANVMRGAGHNCFEFHQGEALRRALRRESFDLLVMDWELPDVSGVELLAWTKANLSPAPPVIMLTGRTGDDDIVRGLDTGADDYVTKPLVPAVLRARVEALLRRSYGAGEQPKVEEFGDHRFDPLTMTVTFRGEPITLTAKEFGLALVLFRNMNRPLSRAYIMETVWGRNPDIPSRTLDAHVSQIRSRLALRPDNGLRLASVYSFGYRLERLEG</sequence>
<protein>
    <submittedName>
        <fullName evidence="8">DNA-binding response OmpR family regulator</fullName>
    </submittedName>
</protein>
<evidence type="ECO:0000256" key="5">
    <source>
        <dbReference type="PROSITE-ProRule" id="PRU01091"/>
    </source>
</evidence>
<dbReference type="PROSITE" id="PS51755">
    <property type="entry name" value="OMPR_PHOB"/>
    <property type="match status" value="1"/>
</dbReference>
<dbReference type="AlphaFoldDB" id="A0A841L256"/>
<dbReference type="GO" id="GO:0000976">
    <property type="term" value="F:transcription cis-regulatory region binding"/>
    <property type="evidence" value="ECO:0007669"/>
    <property type="project" value="TreeGrafter"/>
</dbReference>
<dbReference type="SMART" id="SM00448">
    <property type="entry name" value="REC"/>
    <property type="match status" value="1"/>
</dbReference>
<dbReference type="CDD" id="cd00383">
    <property type="entry name" value="trans_reg_C"/>
    <property type="match status" value="1"/>
</dbReference>
<dbReference type="Pfam" id="PF00486">
    <property type="entry name" value="Trans_reg_C"/>
    <property type="match status" value="1"/>
</dbReference>
<dbReference type="GO" id="GO:0006355">
    <property type="term" value="P:regulation of DNA-templated transcription"/>
    <property type="evidence" value="ECO:0007669"/>
    <property type="project" value="InterPro"/>
</dbReference>
<comment type="caution">
    <text evidence="8">The sequence shown here is derived from an EMBL/GenBank/DDBJ whole genome shotgun (WGS) entry which is preliminary data.</text>
</comment>
<accession>A0A841L256</accession>
<dbReference type="SUPFAM" id="SSF52172">
    <property type="entry name" value="CheY-like"/>
    <property type="match status" value="1"/>
</dbReference>
<dbReference type="Gene3D" id="6.10.250.690">
    <property type="match status" value="1"/>
</dbReference>
<dbReference type="InterPro" id="IPR011006">
    <property type="entry name" value="CheY-like_superfamily"/>
</dbReference>
<dbReference type="PANTHER" id="PTHR48111">
    <property type="entry name" value="REGULATOR OF RPOS"/>
    <property type="match status" value="1"/>
</dbReference>
<evidence type="ECO:0000256" key="3">
    <source>
        <dbReference type="ARBA" id="ARBA00023125"/>
    </source>
</evidence>
<dbReference type="GO" id="GO:0000156">
    <property type="term" value="F:phosphorelay response regulator activity"/>
    <property type="evidence" value="ECO:0007669"/>
    <property type="project" value="TreeGrafter"/>
</dbReference>
<feature type="modified residue" description="4-aspartylphosphate" evidence="4">
    <location>
        <position position="51"/>
    </location>
</feature>
<organism evidence="8 9">
    <name type="scientific">Polymorphobacter multimanifer</name>
    <dbReference type="NCBI Taxonomy" id="1070431"/>
    <lineage>
        <taxon>Bacteria</taxon>
        <taxon>Pseudomonadati</taxon>
        <taxon>Pseudomonadota</taxon>
        <taxon>Alphaproteobacteria</taxon>
        <taxon>Sphingomonadales</taxon>
        <taxon>Sphingosinicellaceae</taxon>
        <taxon>Polymorphobacter</taxon>
    </lineage>
</organism>
<dbReference type="PROSITE" id="PS50110">
    <property type="entry name" value="RESPONSE_REGULATORY"/>
    <property type="match status" value="1"/>
</dbReference>
<evidence type="ECO:0000259" key="6">
    <source>
        <dbReference type="PROSITE" id="PS50110"/>
    </source>
</evidence>
<keyword evidence="1 4" id="KW-0597">Phosphoprotein</keyword>
<gene>
    <name evidence="8" type="ORF">FHS79_000550</name>
</gene>
<feature type="domain" description="OmpR/PhoB-type" evidence="7">
    <location>
        <begin position="127"/>
        <end position="226"/>
    </location>
</feature>
<evidence type="ECO:0000313" key="9">
    <source>
        <dbReference type="Proteomes" id="UP000538147"/>
    </source>
</evidence>
<feature type="DNA-binding region" description="OmpR/PhoB-type" evidence="5">
    <location>
        <begin position="127"/>
        <end position="226"/>
    </location>
</feature>
<dbReference type="InterPro" id="IPR036388">
    <property type="entry name" value="WH-like_DNA-bd_sf"/>
</dbReference>
<feature type="domain" description="Response regulatory" evidence="6">
    <location>
        <begin position="2"/>
        <end position="117"/>
    </location>
</feature>
<keyword evidence="9" id="KW-1185">Reference proteome</keyword>
<dbReference type="InterPro" id="IPR001789">
    <property type="entry name" value="Sig_transdc_resp-reg_receiver"/>
</dbReference>
<dbReference type="Proteomes" id="UP000538147">
    <property type="component" value="Unassembled WGS sequence"/>
</dbReference>
<dbReference type="PANTHER" id="PTHR48111:SF40">
    <property type="entry name" value="PHOSPHATE REGULON TRANSCRIPTIONAL REGULATORY PROTEIN PHOB"/>
    <property type="match status" value="1"/>
</dbReference>
<evidence type="ECO:0000256" key="4">
    <source>
        <dbReference type="PROSITE-ProRule" id="PRU00169"/>
    </source>
</evidence>
<dbReference type="EMBL" id="JACIIV010000003">
    <property type="protein sequence ID" value="MBB6226396.1"/>
    <property type="molecule type" value="Genomic_DNA"/>
</dbReference>
<evidence type="ECO:0000259" key="7">
    <source>
        <dbReference type="PROSITE" id="PS51755"/>
    </source>
</evidence>
<name>A0A841L256_9SPHN</name>